<keyword evidence="2" id="KW-0808">Transferase</keyword>
<organism evidence="2">
    <name type="scientific">mine drainage metagenome</name>
    <dbReference type="NCBI Taxonomy" id="410659"/>
    <lineage>
        <taxon>unclassified sequences</taxon>
        <taxon>metagenomes</taxon>
        <taxon>ecological metagenomes</taxon>
    </lineage>
</organism>
<dbReference type="SUPFAM" id="SSF53383">
    <property type="entry name" value="PLP-dependent transferases"/>
    <property type="match status" value="1"/>
</dbReference>
<dbReference type="EMBL" id="MLJW01000976">
    <property type="protein sequence ID" value="OIQ81053.1"/>
    <property type="molecule type" value="Genomic_DNA"/>
</dbReference>
<sequence length="279" mass="29916">MVEPSNVAIGATTSGLVGIVAASLPSSARVLIAADDFTSVTFPFLGIAARGVTVIEVPLADLIDSIDDSIDLVAVSSVQSANGRVLDFKELSRKAREFGAKVLIDTTQSCGWLPVDCSLFDYTVCSAYKWLLSPRGVAFMSVRPSLVEALIPHGAGWYAGEDIWNSIYGSPLRLAKKARRLDTSPAWFSWVGAAAAIEFLADMDIKEIYEHNVNLANLLLSELGLPPQDSAIITLDRPDAELRLKAVGVRTAIRAGKVRASFHIYNNENDVALAVNALA</sequence>
<dbReference type="Gene3D" id="3.40.640.10">
    <property type="entry name" value="Type I PLP-dependent aspartate aminotransferase-like (Major domain)"/>
    <property type="match status" value="1"/>
</dbReference>
<name>A0A1J5QYS4_9ZZZZ</name>
<dbReference type="EC" id="2.8.1.7" evidence="2"/>
<dbReference type="Gene3D" id="3.90.1150.10">
    <property type="entry name" value="Aspartate Aminotransferase, domain 1"/>
    <property type="match status" value="1"/>
</dbReference>
<dbReference type="AlphaFoldDB" id="A0A1J5QYS4"/>
<dbReference type="InterPro" id="IPR015424">
    <property type="entry name" value="PyrdxlP-dep_Trfase"/>
</dbReference>
<protein>
    <submittedName>
        <fullName evidence="2">Putative cysteine desulfurase</fullName>
        <ecNumber evidence="2">2.8.1.7</ecNumber>
    </submittedName>
</protein>
<dbReference type="InterPro" id="IPR015421">
    <property type="entry name" value="PyrdxlP-dep_Trfase_major"/>
</dbReference>
<gene>
    <name evidence="2" type="primary">csd_4</name>
    <name evidence="2" type="ORF">GALL_371770</name>
</gene>
<comment type="caution">
    <text evidence="2">The sequence shown here is derived from an EMBL/GenBank/DDBJ whole genome shotgun (WGS) entry which is preliminary data.</text>
</comment>
<dbReference type="Pfam" id="PF00266">
    <property type="entry name" value="Aminotran_5"/>
    <property type="match status" value="1"/>
</dbReference>
<dbReference type="GO" id="GO:0031071">
    <property type="term" value="F:cysteine desulfurase activity"/>
    <property type="evidence" value="ECO:0007669"/>
    <property type="project" value="UniProtKB-EC"/>
</dbReference>
<evidence type="ECO:0000259" key="1">
    <source>
        <dbReference type="Pfam" id="PF00266"/>
    </source>
</evidence>
<feature type="domain" description="Aminotransferase class V" evidence="1">
    <location>
        <begin position="30"/>
        <end position="223"/>
    </location>
</feature>
<proteinExistence type="predicted"/>
<dbReference type="InterPro" id="IPR000192">
    <property type="entry name" value="Aminotrans_V_dom"/>
</dbReference>
<evidence type="ECO:0000313" key="2">
    <source>
        <dbReference type="EMBL" id="OIQ81053.1"/>
    </source>
</evidence>
<reference evidence="2" key="1">
    <citation type="submission" date="2016-10" db="EMBL/GenBank/DDBJ databases">
        <title>Sequence of Gallionella enrichment culture.</title>
        <authorList>
            <person name="Poehlein A."/>
            <person name="Muehling M."/>
            <person name="Daniel R."/>
        </authorList>
    </citation>
    <scope>NUCLEOTIDE SEQUENCE</scope>
</reference>
<dbReference type="PANTHER" id="PTHR43586">
    <property type="entry name" value="CYSTEINE DESULFURASE"/>
    <property type="match status" value="1"/>
</dbReference>
<dbReference type="InterPro" id="IPR015422">
    <property type="entry name" value="PyrdxlP-dep_Trfase_small"/>
</dbReference>
<dbReference type="PANTHER" id="PTHR43586:SF21">
    <property type="entry name" value="PYRIDOXAL PHOSPHATE (PLP)-DEPENDENT ASPARTATE AMINOTRANSFERASE SUPERFAMILY"/>
    <property type="match status" value="1"/>
</dbReference>
<accession>A0A1J5QYS4</accession>